<evidence type="ECO:0000256" key="1">
    <source>
        <dbReference type="ARBA" id="ARBA00022490"/>
    </source>
</evidence>
<evidence type="ECO:0000313" key="9">
    <source>
        <dbReference type="EMBL" id="MFL9886757.1"/>
    </source>
</evidence>
<evidence type="ECO:0000256" key="7">
    <source>
        <dbReference type="ARBA" id="ARBA00023159"/>
    </source>
</evidence>
<keyword evidence="4" id="KW-0862">Zinc</keyword>
<dbReference type="SUPFAM" id="SSF160930">
    <property type="entry name" value="FlhC-like"/>
    <property type="match status" value="1"/>
</dbReference>
<keyword evidence="3" id="KW-1005">Bacterial flagellum biogenesis</keyword>
<accession>A0ABW8ZV37</accession>
<keyword evidence="1" id="KW-0963">Cytoplasm</keyword>
<evidence type="ECO:0000313" key="10">
    <source>
        <dbReference type="Proteomes" id="UP001629249"/>
    </source>
</evidence>
<evidence type="ECO:0000256" key="2">
    <source>
        <dbReference type="ARBA" id="ARBA00022723"/>
    </source>
</evidence>
<evidence type="ECO:0000256" key="6">
    <source>
        <dbReference type="ARBA" id="ARBA00023125"/>
    </source>
</evidence>
<organism evidence="9 10">
    <name type="scientific">Paraburkholderia agricolaris</name>
    <dbReference type="NCBI Taxonomy" id="2152888"/>
    <lineage>
        <taxon>Bacteria</taxon>
        <taxon>Pseudomonadati</taxon>
        <taxon>Pseudomonadota</taxon>
        <taxon>Betaproteobacteria</taxon>
        <taxon>Burkholderiales</taxon>
        <taxon>Burkholderiaceae</taxon>
        <taxon>Paraburkholderia</taxon>
    </lineage>
</organism>
<evidence type="ECO:0000256" key="5">
    <source>
        <dbReference type="ARBA" id="ARBA00023015"/>
    </source>
</evidence>
<keyword evidence="6" id="KW-0238">DNA-binding</keyword>
<dbReference type="Proteomes" id="UP001629249">
    <property type="component" value="Unassembled WGS sequence"/>
</dbReference>
<keyword evidence="7" id="KW-0010">Activator</keyword>
<evidence type="ECO:0000256" key="3">
    <source>
        <dbReference type="ARBA" id="ARBA00022795"/>
    </source>
</evidence>
<comment type="caution">
    <text evidence="9">The sequence shown here is derived from an EMBL/GenBank/DDBJ whole genome shotgun (WGS) entry which is preliminary data.</text>
</comment>
<keyword evidence="8" id="KW-0804">Transcription</keyword>
<sequence length="396" mass="44902">MNTKEKYLAVERLHVPEWQTDQIQSANFDFVEYMRWLLMSDGRFNEIFKVERKEIEHLRLNQSSLRSLLNTPFLMVAPTLTTVEDWRCFVENTATTVAVDRLRDALPPVQGIELFAIRNQNQRFMTLASNLIHTSVLAAPLLGITPDVADYLGSLRGSQIRLALGRIAGLPLFRWRFTSTTFWYEFAADNLTDEAIAHQIMLTSPADLAKPQKAPGFAELRLDRWQKETFASAMMAHGLRASTASDVFTLNQSKMRARFYEIHGRSSTCGNQTRSLTWFVESAAQRLHATIYIWLYRKAIARGANAPEALIATHDIYARLFSSAPLISADRAYNLTSSIAADTRLTTAPCRSCSTPYIVSNSDVRVEMHHSFTCPACAQDLGPRRKRVRKSKDMTE</sequence>
<dbReference type="InterPro" id="IPR007944">
    <property type="entry name" value="FlhC"/>
</dbReference>
<name>A0ABW8ZV37_9BURK</name>
<protein>
    <submittedName>
        <fullName evidence="9">FlhC family transcriptional regulator</fullName>
    </submittedName>
</protein>
<dbReference type="Pfam" id="PF05280">
    <property type="entry name" value="FlhC"/>
    <property type="match status" value="1"/>
</dbReference>
<dbReference type="EMBL" id="JAQQFN010000023">
    <property type="protein sequence ID" value="MFL9886757.1"/>
    <property type="molecule type" value="Genomic_DNA"/>
</dbReference>
<keyword evidence="10" id="KW-1185">Reference proteome</keyword>
<keyword evidence="5" id="KW-0805">Transcription regulation</keyword>
<reference evidence="9 10" key="1">
    <citation type="journal article" date="2024" name="Chem. Sci.">
        <title>Discovery of megapolipeptins by genome mining of a Burkholderiales bacteria collection.</title>
        <authorList>
            <person name="Paulo B.S."/>
            <person name="Recchia M.J.J."/>
            <person name="Lee S."/>
            <person name="Fergusson C.H."/>
            <person name="Romanowski S.B."/>
            <person name="Hernandez A."/>
            <person name="Krull N."/>
            <person name="Liu D.Y."/>
            <person name="Cavanagh H."/>
            <person name="Bos A."/>
            <person name="Gray C.A."/>
            <person name="Murphy B.T."/>
            <person name="Linington R.G."/>
            <person name="Eustaquio A.S."/>
        </authorList>
    </citation>
    <scope>NUCLEOTIDE SEQUENCE [LARGE SCALE GENOMIC DNA]</scope>
    <source>
        <strain evidence="9 10">RL16-012-BIC-B</strain>
    </source>
</reference>
<proteinExistence type="predicted"/>
<keyword evidence="2" id="KW-0479">Metal-binding</keyword>
<gene>
    <name evidence="9" type="ORF">PQR66_27200</name>
</gene>
<dbReference type="RefSeq" id="WP_408330491.1">
    <property type="nucleotide sequence ID" value="NZ_JAQQFH010000015.1"/>
</dbReference>
<evidence type="ECO:0000256" key="4">
    <source>
        <dbReference type="ARBA" id="ARBA00022833"/>
    </source>
</evidence>
<evidence type="ECO:0000256" key="8">
    <source>
        <dbReference type="ARBA" id="ARBA00023163"/>
    </source>
</evidence>